<dbReference type="EMBL" id="JADBEO010000002">
    <property type="protein sequence ID" value="MDR4305283.1"/>
    <property type="molecule type" value="Genomic_DNA"/>
</dbReference>
<gene>
    <name evidence="1" type="ORF">IHQ68_01420</name>
</gene>
<sequence length="54" mass="5855">MIDPMLARLACCLVFASLFAGLLAIATRDPGAPRDMVRVAEVQKSVEQVLLTRP</sequence>
<reference evidence="1" key="1">
    <citation type="submission" date="2020-10" db="EMBL/GenBank/DDBJ databases">
        <authorList>
            <person name="Abbas A."/>
            <person name="Razzaq R."/>
            <person name="Waqas M."/>
            <person name="Abbas N."/>
            <person name="Nielsen T.K."/>
            <person name="Hansen L.H."/>
            <person name="Hussain S."/>
            <person name="Shahid M."/>
        </authorList>
    </citation>
    <scope>NUCLEOTIDE SEQUENCE</scope>
    <source>
        <strain evidence="1">S14</strain>
    </source>
</reference>
<dbReference type="RefSeq" id="WP_309388331.1">
    <property type="nucleotide sequence ID" value="NZ_JADBEO010000002.1"/>
</dbReference>
<dbReference type="Proteomes" id="UP001181622">
    <property type="component" value="Unassembled WGS sequence"/>
</dbReference>
<accession>A0ABU1DAZ6</accession>
<name>A0ABU1DAZ6_9HYPH</name>
<comment type="caution">
    <text evidence="1">The sequence shown here is derived from an EMBL/GenBank/DDBJ whole genome shotgun (WGS) entry which is preliminary data.</text>
</comment>
<proteinExistence type="predicted"/>
<protein>
    <submittedName>
        <fullName evidence="1">Uncharacterized protein</fullName>
    </submittedName>
</protein>
<evidence type="ECO:0000313" key="2">
    <source>
        <dbReference type="Proteomes" id="UP001181622"/>
    </source>
</evidence>
<evidence type="ECO:0000313" key="1">
    <source>
        <dbReference type="EMBL" id="MDR4305283.1"/>
    </source>
</evidence>
<keyword evidence="2" id="KW-1185">Reference proteome</keyword>
<organism evidence="1 2">
    <name type="scientific">Chelatococcus sambhunathii</name>
    <dbReference type="NCBI Taxonomy" id="363953"/>
    <lineage>
        <taxon>Bacteria</taxon>
        <taxon>Pseudomonadati</taxon>
        <taxon>Pseudomonadota</taxon>
        <taxon>Alphaproteobacteria</taxon>
        <taxon>Hyphomicrobiales</taxon>
        <taxon>Chelatococcaceae</taxon>
        <taxon>Chelatococcus</taxon>
    </lineage>
</organism>